<reference evidence="5" key="1">
    <citation type="submission" date="2020-11" db="EMBL/GenBank/DDBJ databases">
        <title>Nocardioides cynanchi sp. nov., isolated from soil of rhizosphere of Cynanchum wilfordii.</title>
        <authorList>
            <person name="Lee J.-S."/>
            <person name="Suh M.K."/>
            <person name="Kim J.-S."/>
        </authorList>
    </citation>
    <scope>NUCLEOTIDE SEQUENCE</scope>
    <source>
        <strain evidence="5">KCTC 19276</strain>
    </source>
</reference>
<evidence type="ECO:0000256" key="4">
    <source>
        <dbReference type="SAM" id="SignalP"/>
    </source>
</evidence>
<dbReference type="AlphaFoldDB" id="A0A930VMQ4"/>
<dbReference type="EMBL" id="JADKPO010000014">
    <property type="protein sequence ID" value="MBF4768436.1"/>
    <property type="molecule type" value="Genomic_DNA"/>
</dbReference>
<comment type="subcellular location">
    <subcellularLocation>
        <location evidence="1">Secreted</location>
    </subcellularLocation>
</comment>
<dbReference type="Gene3D" id="2.40.50.120">
    <property type="match status" value="1"/>
</dbReference>
<dbReference type="PANTHER" id="PTHR11844">
    <property type="entry name" value="METALLOPROTEASE INHIBITOR"/>
    <property type="match status" value="1"/>
</dbReference>
<comment type="caution">
    <text evidence="5">The sequence shown here is derived from an EMBL/GenBank/DDBJ whole genome shotgun (WGS) entry which is preliminary data.</text>
</comment>
<evidence type="ECO:0008006" key="7">
    <source>
        <dbReference type="Google" id="ProtNLM"/>
    </source>
</evidence>
<dbReference type="PANTHER" id="PTHR11844:SF33">
    <property type="entry name" value="TISSUE INHIBITOR OF METALLOPROTEINASE"/>
    <property type="match status" value="1"/>
</dbReference>
<dbReference type="Proteomes" id="UP000660668">
    <property type="component" value="Unassembled WGS sequence"/>
</dbReference>
<evidence type="ECO:0000256" key="2">
    <source>
        <dbReference type="ARBA" id="ARBA00022525"/>
    </source>
</evidence>
<keyword evidence="6" id="KW-1185">Reference proteome</keyword>
<dbReference type="RefSeq" id="WP_194696589.1">
    <property type="nucleotide sequence ID" value="NZ_JADKPO010000014.1"/>
</dbReference>
<keyword evidence="3" id="KW-0812">Transmembrane</keyword>
<evidence type="ECO:0000256" key="3">
    <source>
        <dbReference type="SAM" id="Phobius"/>
    </source>
</evidence>
<dbReference type="GO" id="GO:0005615">
    <property type="term" value="C:extracellular space"/>
    <property type="evidence" value="ECO:0007669"/>
    <property type="project" value="TreeGrafter"/>
</dbReference>
<name>A0A930VMQ4_9ACTN</name>
<evidence type="ECO:0000313" key="5">
    <source>
        <dbReference type="EMBL" id="MBF4768436.1"/>
    </source>
</evidence>
<keyword evidence="3" id="KW-0472">Membrane</keyword>
<feature type="transmembrane region" description="Helical" evidence="3">
    <location>
        <begin position="173"/>
        <end position="194"/>
    </location>
</feature>
<keyword evidence="3" id="KW-1133">Transmembrane helix</keyword>
<gene>
    <name evidence="5" type="ORF">ISU10_11735</name>
</gene>
<organism evidence="5 6">
    <name type="scientific">Nocardioides agariphilus</name>
    <dbReference type="NCBI Taxonomy" id="433664"/>
    <lineage>
        <taxon>Bacteria</taxon>
        <taxon>Bacillati</taxon>
        <taxon>Actinomycetota</taxon>
        <taxon>Actinomycetes</taxon>
        <taxon>Propionibacteriales</taxon>
        <taxon>Nocardioidaceae</taxon>
        <taxon>Nocardioides</taxon>
    </lineage>
</organism>
<dbReference type="GO" id="GO:0051045">
    <property type="term" value="P:negative regulation of membrane protein ectodomain proteolysis"/>
    <property type="evidence" value="ECO:0007669"/>
    <property type="project" value="TreeGrafter"/>
</dbReference>
<protein>
    <recommendedName>
        <fullName evidence="7">Tissue inhibitor of metalloproteinase</fullName>
    </recommendedName>
</protein>
<proteinExistence type="predicted"/>
<sequence>MVPLLQRLLVLLVVGLTLTIVTDAPAHAACTCQRRSVAQQVERADAVFSGTVTMASGPTTSGKQQLMSYDVKVDRVYKGDITSQTVTVKSNADPAKCGLTGMTADTRYLVFVRANAQGTFVADRCSGTAPATSTKTQKVVAILGEGSTPVPPKPDKATYTRVADSDPPDLTRIAAPGAAMVLVGLLGLMVFAALGRTRRT</sequence>
<feature type="signal peptide" evidence="4">
    <location>
        <begin position="1"/>
        <end position="28"/>
    </location>
</feature>
<dbReference type="InterPro" id="IPR001820">
    <property type="entry name" value="TIMP"/>
</dbReference>
<keyword evidence="4" id="KW-0732">Signal</keyword>
<dbReference type="GO" id="GO:0031012">
    <property type="term" value="C:extracellular matrix"/>
    <property type="evidence" value="ECO:0007669"/>
    <property type="project" value="TreeGrafter"/>
</dbReference>
<feature type="chain" id="PRO_5037635639" description="Tissue inhibitor of metalloproteinase" evidence="4">
    <location>
        <begin position="29"/>
        <end position="200"/>
    </location>
</feature>
<dbReference type="SUPFAM" id="SSF50242">
    <property type="entry name" value="TIMP-like"/>
    <property type="match status" value="1"/>
</dbReference>
<evidence type="ECO:0000313" key="6">
    <source>
        <dbReference type="Proteomes" id="UP000660668"/>
    </source>
</evidence>
<accession>A0A930VMQ4</accession>
<keyword evidence="2" id="KW-0964">Secreted</keyword>
<evidence type="ECO:0000256" key="1">
    <source>
        <dbReference type="ARBA" id="ARBA00004613"/>
    </source>
</evidence>
<dbReference type="GO" id="GO:0008191">
    <property type="term" value="F:metalloendopeptidase inhibitor activity"/>
    <property type="evidence" value="ECO:0007669"/>
    <property type="project" value="InterPro"/>
</dbReference>
<dbReference type="GO" id="GO:0002020">
    <property type="term" value="F:protease binding"/>
    <property type="evidence" value="ECO:0007669"/>
    <property type="project" value="TreeGrafter"/>
</dbReference>
<dbReference type="InterPro" id="IPR008993">
    <property type="entry name" value="TIMP-like_OB-fold"/>
</dbReference>